<dbReference type="Proteomes" id="UP001479436">
    <property type="component" value="Unassembled WGS sequence"/>
</dbReference>
<proteinExistence type="predicted"/>
<dbReference type="Gene3D" id="1.20.5.170">
    <property type="match status" value="1"/>
</dbReference>
<organism evidence="3 4">
    <name type="scientific">Basidiobolus ranarum</name>
    <dbReference type="NCBI Taxonomy" id="34480"/>
    <lineage>
        <taxon>Eukaryota</taxon>
        <taxon>Fungi</taxon>
        <taxon>Fungi incertae sedis</taxon>
        <taxon>Zoopagomycota</taxon>
        <taxon>Entomophthoromycotina</taxon>
        <taxon>Basidiobolomycetes</taxon>
        <taxon>Basidiobolales</taxon>
        <taxon>Basidiobolaceae</taxon>
        <taxon>Basidiobolus</taxon>
    </lineage>
</organism>
<dbReference type="PROSITE" id="PS50217">
    <property type="entry name" value="BZIP"/>
    <property type="match status" value="1"/>
</dbReference>
<feature type="region of interest" description="Disordered" evidence="1">
    <location>
        <begin position="343"/>
        <end position="381"/>
    </location>
</feature>
<dbReference type="EMBL" id="JASJQH010000094">
    <property type="protein sequence ID" value="KAK9767190.1"/>
    <property type="molecule type" value="Genomic_DNA"/>
</dbReference>
<dbReference type="SMART" id="SM00338">
    <property type="entry name" value="BRLZ"/>
    <property type="match status" value="1"/>
</dbReference>
<feature type="region of interest" description="Disordered" evidence="1">
    <location>
        <begin position="282"/>
        <end position="306"/>
    </location>
</feature>
<evidence type="ECO:0000313" key="4">
    <source>
        <dbReference type="Proteomes" id="UP001479436"/>
    </source>
</evidence>
<dbReference type="PROSITE" id="PS00036">
    <property type="entry name" value="BZIP_BASIC"/>
    <property type="match status" value="1"/>
</dbReference>
<protein>
    <recommendedName>
        <fullName evidence="2">BZIP domain-containing protein</fullName>
    </recommendedName>
</protein>
<dbReference type="Pfam" id="PF07716">
    <property type="entry name" value="bZIP_2"/>
    <property type="match status" value="1"/>
</dbReference>
<evidence type="ECO:0000259" key="2">
    <source>
        <dbReference type="PROSITE" id="PS50217"/>
    </source>
</evidence>
<feature type="compositionally biased region" description="Basic and acidic residues" evidence="1">
    <location>
        <begin position="297"/>
        <end position="306"/>
    </location>
</feature>
<comment type="caution">
    <text evidence="3">The sequence shown here is derived from an EMBL/GenBank/DDBJ whole genome shotgun (WGS) entry which is preliminary data.</text>
</comment>
<name>A0ABR2X092_9FUNG</name>
<gene>
    <name evidence="3" type="ORF">K7432_003189</name>
</gene>
<dbReference type="SUPFAM" id="SSF57959">
    <property type="entry name" value="Leucine zipper domain"/>
    <property type="match status" value="1"/>
</dbReference>
<dbReference type="InterPro" id="IPR046347">
    <property type="entry name" value="bZIP_sf"/>
</dbReference>
<keyword evidence="4" id="KW-1185">Reference proteome</keyword>
<feature type="domain" description="BZIP" evidence="2">
    <location>
        <begin position="363"/>
        <end position="420"/>
    </location>
</feature>
<accession>A0ABR2X092</accession>
<dbReference type="InterPro" id="IPR004827">
    <property type="entry name" value="bZIP"/>
</dbReference>
<dbReference type="CDD" id="cd14686">
    <property type="entry name" value="bZIP"/>
    <property type="match status" value="1"/>
</dbReference>
<feature type="compositionally biased region" description="Basic residues" evidence="1">
    <location>
        <begin position="366"/>
        <end position="381"/>
    </location>
</feature>
<reference evidence="3 4" key="1">
    <citation type="submission" date="2023-04" db="EMBL/GenBank/DDBJ databases">
        <title>Genome of Basidiobolus ranarum AG-B5.</title>
        <authorList>
            <person name="Stajich J.E."/>
            <person name="Carter-House D."/>
            <person name="Gryganskyi A."/>
        </authorList>
    </citation>
    <scope>NUCLEOTIDE SEQUENCE [LARGE SCALE GENOMIC DNA]</scope>
    <source>
        <strain evidence="3 4">AG-B5</strain>
    </source>
</reference>
<sequence length="434" mass="49468">MNSLKETATQEHLFSTNEEHELDDTILDQMLKLTDSQASEAEGSRILSESLNHLEALDNASSSKLYREDKLDILNGDVNQPFFDCTEDKMVPVSDAILNRISQGSSYVSLAESPTNSDSPISPLSMQSRNDGFNLPWDSVQGFTATSHMIPPNSMYQYSNYDPHSLISRRASLPENDITHFTEFPDTSNGRKRVVSWADLDSHSFGAKDLERNNQHTSQTLYARRFSLHLPVQSNNTNSKFYYPNNVFSEDYGATEMLQKSSMDINLRNQMNFPISHESLTKTKVKPHPYQVNHMSKPKEQRSDMDKGFSLKGEFQTSTLSAKSDKAFDMLDEYSDSNIDAKEYDQEEEPSNQSQQPPQTVVERRLSRRRERNRLAARRSREKRNQFLRELEQLNQSLNNENGTLKASLCEALRELQMLRAANPNSATASSTHD</sequence>
<evidence type="ECO:0000256" key="1">
    <source>
        <dbReference type="SAM" id="MobiDB-lite"/>
    </source>
</evidence>
<evidence type="ECO:0000313" key="3">
    <source>
        <dbReference type="EMBL" id="KAK9767190.1"/>
    </source>
</evidence>